<dbReference type="Pfam" id="PF03703">
    <property type="entry name" value="bPH_2"/>
    <property type="match status" value="1"/>
</dbReference>
<reference evidence="3 4" key="1">
    <citation type="submission" date="2019-07" db="EMBL/GenBank/DDBJ databases">
        <title>Sphingomonas AE3 Genome sequencing and assembly.</title>
        <authorList>
            <person name="Kim H."/>
        </authorList>
    </citation>
    <scope>NUCLEOTIDE SEQUENCE [LARGE SCALE GENOMIC DNA]</scope>
    <source>
        <strain evidence="3 4">AE3</strain>
    </source>
</reference>
<evidence type="ECO:0000259" key="2">
    <source>
        <dbReference type="Pfam" id="PF03703"/>
    </source>
</evidence>
<gene>
    <name evidence="3" type="ORF">FMM02_07430</name>
</gene>
<dbReference type="KEGG" id="sxa:FMM02_07430"/>
<sequence length="161" mass="17437">MTATAIPADIQRVEPAYKHALRAQAAAFWVPLFIAALVINGLFLSQTPVADVLPAVLGLIGLSAITVAPERIYRRLGYAIDARLLRTVRGWLFHVDTVVPFVRVQHIDVTRGPFDKLFGTATLVIHTAGTHNSVVSLPGLAPERAAAIRDAIRSEIRADAE</sequence>
<dbReference type="RefSeq" id="WP_147494248.1">
    <property type="nucleotide sequence ID" value="NZ_CP041659.1"/>
</dbReference>
<feature type="transmembrane region" description="Helical" evidence="1">
    <location>
        <begin position="21"/>
        <end position="43"/>
    </location>
</feature>
<dbReference type="Proteomes" id="UP000321857">
    <property type="component" value="Chromosome"/>
</dbReference>
<dbReference type="PANTHER" id="PTHR34473:SF3">
    <property type="entry name" value="TRANSMEMBRANE PROTEIN-RELATED"/>
    <property type="match status" value="1"/>
</dbReference>
<evidence type="ECO:0000256" key="1">
    <source>
        <dbReference type="SAM" id="Phobius"/>
    </source>
</evidence>
<keyword evidence="1" id="KW-0472">Membrane</keyword>
<keyword evidence="1" id="KW-0812">Transmembrane</keyword>
<dbReference type="OrthoDB" id="1750577at2"/>
<protein>
    <submittedName>
        <fullName evidence="3">PH domain-containing protein</fullName>
    </submittedName>
</protein>
<feature type="domain" description="YdbS-like PH" evidence="2">
    <location>
        <begin position="73"/>
        <end position="152"/>
    </location>
</feature>
<dbReference type="PANTHER" id="PTHR34473">
    <property type="entry name" value="UPF0699 TRANSMEMBRANE PROTEIN YDBS"/>
    <property type="match status" value="1"/>
</dbReference>
<organism evidence="3 4">
    <name type="scientific">Sphingomonas xanthus</name>
    <dbReference type="NCBI Taxonomy" id="2594473"/>
    <lineage>
        <taxon>Bacteria</taxon>
        <taxon>Pseudomonadati</taxon>
        <taxon>Pseudomonadota</taxon>
        <taxon>Alphaproteobacteria</taxon>
        <taxon>Sphingomonadales</taxon>
        <taxon>Sphingomonadaceae</taxon>
        <taxon>Sphingomonas</taxon>
    </lineage>
</organism>
<accession>A0A516ISF7</accession>
<name>A0A516ISF7_9SPHN</name>
<proteinExistence type="predicted"/>
<dbReference type="InterPro" id="IPR005182">
    <property type="entry name" value="YdbS-like_PH"/>
</dbReference>
<keyword evidence="1" id="KW-1133">Transmembrane helix</keyword>
<evidence type="ECO:0000313" key="3">
    <source>
        <dbReference type="EMBL" id="QDP19799.1"/>
    </source>
</evidence>
<dbReference type="EMBL" id="CP041659">
    <property type="protein sequence ID" value="QDP19799.1"/>
    <property type="molecule type" value="Genomic_DNA"/>
</dbReference>
<keyword evidence="4" id="KW-1185">Reference proteome</keyword>
<evidence type="ECO:0000313" key="4">
    <source>
        <dbReference type="Proteomes" id="UP000321857"/>
    </source>
</evidence>
<feature type="transmembrane region" description="Helical" evidence="1">
    <location>
        <begin position="49"/>
        <end position="68"/>
    </location>
</feature>
<dbReference type="AlphaFoldDB" id="A0A516ISF7"/>